<dbReference type="GO" id="GO:0043531">
    <property type="term" value="F:ADP binding"/>
    <property type="evidence" value="ECO:0007669"/>
    <property type="project" value="InterPro"/>
</dbReference>
<dbReference type="AlphaFoldDB" id="A0A4S4EYG2"/>
<organism evidence="9 10">
    <name type="scientific">Camellia sinensis var. sinensis</name>
    <name type="common">China tea</name>
    <dbReference type="NCBI Taxonomy" id="542762"/>
    <lineage>
        <taxon>Eukaryota</taxon>
        <taxon>Viridiplantae</taxon>
        <taxon>Streptophyta</taxon>
        <taxon>Embryophyta</taxon>
        <taxon>Tracheophyta</taxon>
        <taxon>Spermatophyta</taxon>
        <taxon>Magnoliopsida</taxon>
        <taxon>eudicotyledons</taxon>
        <taxon>Gunneridae</taxon>
        <taxon>Pentapetalae</taxon>
        <taxon>asterids</taxon>
        <taxon>Ericales</taxon>
        <taxon>Theaceae</taxon>
        <taxon>Camellia</taxon>
    </lineage>
</organism>
<dbReference type="InterPro" id="IPR051863">
    <property type="entry name" value="HIPP"/>
</dbReference>
<evidence type="ECO:0000256" key="1">
    <source>
        <dbReference type="ARBA" id="ARBA00004170"/>
    </source>
</evidence>
<dbReference type="PANTHER" id="PTHR45811:SF49">
    <property type="entry name" value="OS04G0667600 PROTEIN"/>
    <property type="match status" value="1"/>
</dbReference>
<comment type="subcellular location">
    <subcellularLocation>
        <location evidence="1">Membrane</location>
        <topology evidence="1">Peripheral membrane protein</topology>
    </subcellularLocation>
</comment>
<feature type="region of interest" description="Disordered" evidence="7">
    <location>
        <begin position="251"/>
        <end position="286"/>
    </location>
</feature>
<keyword evidence="4" id="KW-0449">Lipoprotein</keyword>
<dbReference type="InterPro" id="IPR002182">
    <property type="entry name" value="NB-ARC"/>
</dbReference>
<gene>
    <name evidence="9" type="ORF">TEA_014417</name>
</gene>
<evidence type="ECO:0000256" key="6">
    <source>
        <dbReference type="ARBA" id="ARBA00024045"/>
    </source>
</evidence>
<evidence type="ECO:0000313" key="9">
    <source>
        <dbReference type="EMBL" id="THG22110.1"/>
    </source>
</evidence>
<dbReference type="Pfam" id="PF00931">
    <property type="entry name" value="NB-ARC"/>
    <property type="match status" value="1"/>
</dbReference>
<dbReference type="PANTHER" id="PTHR45811">
    <property type="entry name" value="COPPER TRANSPORT PROTEIN FAMILY-RELATED"/>
    <property type="match status" value="1"/>
</dbReference>
<dbReference type="Gene3D" id="3.30.70.100">
    <property type="match status" value="1"/>
</dbReference>
<evidence type="ECO:0000256" key="7">
    <source>
        <dbReference type="SAM" id="MobiDB-lite"/>
    </source>
</evidence>
<evidence type="ECO:0000256" key="4">
    <source>
        <dbReference type="ARBA" id="ARBA00023288"/>
    </source>
</evidence>
<keyword evidence="3" id="KW-0479">Metal-binding</keyword>
<keyword evidence="2" id="KW-0488">Methylation</keyword>
<protein>
    <recommendedName>
        <fullName evidence="8">HMA domain-containing protein</fullName>
    </recommendedName>
</protein>
<evidence type="ECO:0000313" key="10">
    <source>
        <dbReference type="Proteomes" id="UP000306102"/>
    </source>
</evidence>
<evidence type="ECO:0000256" key="2">
    <source>
        <dbReference type="ARBA" id="ARBA00022481"/>
    </source>
</evidence>
<dbReference type="EMBL" id="SDRB02000960">
    <property type="protein sequence ID" value="THG22110.1"/>
    <property type="molecule type" value="Genomic_DNA"/>
</dbReference>
<sequence>MPSEKGGENLSFGFAEPKTIKYNNNKAIYPSNITYPRSRRSRRFPKHQQHRGDSWKNLSAAIAYSRFNQIYCSGEVKSHDTSLLASWTSLRFDLYFSLTNSSSRSLNFSTEIMKKLVLKVDINDEKVKNKAMKLVSTILGVETIAMDMNEKKLTVTGDVDPVAVVCKLRKVCHAKILTIGTVKEPEKKDKSKKDEPVNSYETVEGGMGITTKEKEKPTGRKETRQIAEDWMKEPEKKVSFVPTHDLNKLQIQSSTCSSTLRATPDPNKDEPNKTDEKGKEKPKEWEEMRQKAEVLIRKKDFILQLVLSYPMKPEARANKENFVEQLEFPFSSMKQDMRRLQALLSNKNIYDKHKSEISEKIKIEMGDLLFNIERSLAIYDFHVVAYLPKEADTTSPHESLRWRIEVGLTRQTSGCTFEVPDEMLTLAIDSAICQVSKCFEDGILRKIGISGSEGEKVAKALIDRPTNRAKFSVVLCVCVSRHHSSEEVWQNIAKQIHGLEETDDNFKDPLAFNHKLLPEEFLLLVDCVDGQADLHDLRIPDHGFVVLTTPSQNVYEIMELDLVVRMEDHLLPWELFCRNVGPLVVNSSAVIQ</sequence>
<dbReference type="GO" id="GO:0046872">
    <property type="term" value="F:metal ion binding"/>
    <property type="evidence" value="ECO:0007669"/>
    <property type="project" value="UniProtKB-KW"/>
</dbReference>
<feature type="domain" description="HMA" evidence="8">
    <location>
        <begin position="113"/>
        <end position="180"/>
    </location>
</feature>
<dbReference type="GO" id="GO:0009626">
    <property type="term" value="P:plant-type hypersensitive response"/>
    <property type="evidence" value="ECO:0007669"/>
    <property type="project" value="UniProtKB-KW"/>
</dbReference>
<comment type="caution">
    <text evidence="9">The sequence shown here is derived from an EMBL/GenBank/DDBJ whole genome shotgun (WGS) entry which is preliminary data.</text>
</comment>
<reference evidence="9 10" key="1">
    <citation type="journal article" date="2018" name="Proc. Natl. Acad. Sci. U.S.A.">
        <title>Draft genome sequence of Camellia sinensis var. sinensis provides insights into the evolution of the tea genome and tea quality.</title>
        <authorList>
            <person name="Wei C."/>
            <person name="Yang H."/>
            <person name="Wang S."/>
            <person name="Zhao J."/>
            <person name="Liu C."/>
            <person name="Gao L."/>
            <person name="Xia E."/>
            <person name="Lu Y."/>
            <person name="Tai Y."/>
            <person name="She G."/>
            <person name="Sun J."/>
            <person name="Cao H."/>
            <person name="Tong W."/>
            <person name="Gao Q."/>
            <person name="Li Y."/>
            <person name="Deng W."/>
            <person name="Jiang X."/>
            <person name="Wang W."/>
            <person name="Chen Q."/>
            <person name="Zhang S."/>
            <person name="Li H."/>
            <person name="Wu J."/>
            <person name="Wang P."/>
            <person name="Li P."/>
            <person name="Shi C."/>
            <person name="Zheng F."/>
            <person name="Jian J."/>
            <person name="Huang B."/>
            <person name="Shan D."/>
            <person name="Shi M."/>
            <person name="Fang C."/>
            <person name="Yue Y."/>
            <person name="Li F."/>
            <person name="Li D."/>
            <person name="Wei S."/>
            <person name="Han B."/>
            <person name="Jiang C."/>
            <person name="Yin Y."/>
            <person name="Xia T."/>
            <person name="Zhang Z."/>
            <person name="Bennetzen J.L."/>
            <person name="Zhao S."/>
            <person name="Wan X."/>
        </authorList>
    </citation>
    <scope>NUCLEOTIDE SEQUENCE [LARGE SCALE GENOMIC DNA]</scope>
    <source>
        <strain evidence="10">cv. Shuchazao</strain>
        <tissue evidence="9">Leaf</tissue>
    </source>
</reference>
<evidence type="ECO:0000256" key="5">
    <source>
        <dbReference type="ARBA" id="ARBA00023289"/>
    </source>
</evidence>
<keyword evidence="5" id="KW-0636">Prenylation</keyword>
<evidence type="ECO:0000259" key="8">
    <source>
        <dbReference type="PROSITE" id="PS50846"/>
    </source>
</evidence>
<keyword evidence="10" id="KW-1185">Reference proteome</keyword>
<dbReference type="Proteomes" id="UP000306102">
    <property type="component" value="Unassembled WGS sequence"/>
</dbReference>
<feature type="compositionally biased region" description="Polar residues" evidence="7">
    <location>
        <begin position="251"/>
        <end position="261"/>
    </location>
</feature>
<dbReference type="PROSITE" id="PS50846">
    <property type="entry name" value="HMA_2"/>
    <property type="match status" value="1"/>
</dbReference>
<evidence type="ECO:0000256" key="3">
    <source>
        <dbReference type="ARBA" id="ARBA00022723"/>
    </source>
</evidence>
<comment type="similarity">
    <text evidence="6">Belongs to the HIPP family.</text>
</comment>
<name>A0A4S4EYG2_CAMSN</name>
<dbReference type="GO" id="GO:0016020">
    <property type="term" value="C:membrane"/>
    <property type="evidence" value="ECO:0007669"/>
    <property type="project" value="UniProtKB-SubCell"/>
</dbReference>
<dbReference type="InterPro" id="IPR006121">
    <property type="entry name" value="HMA_dom"/>
</dbReference>
<proteinExistence type="inferred from homology"/>
<feature type="compositionally biased region" description="Basic and acidic residues" evidence="7">
    <location>
        <begin position="266"/>
        <end position="286"/>
    </location>
</feature>
<dbReference type="STRING" id="542762.A0A4S4EYG2"/>
<accession>A0A4S4EYG2</accession>